<evidence type="ECO:0000256" key="1">
    <source>
        <dbReference type="ARBA" id="ARBA00022670"/>
    </source>
</evidence>
<keyword evidence="10" id="KW-1185">Reference proteome</keyword>
<dbReference type="Pfam" id="PF01435">
    <property type="entry name" value="Peptidase_M48"/>
    <property type="match status" value="1"/>
</dbReference>
<feature type="signal peptide" evidence="7">
    <location>
        <begin position="1"/>
        <end position="27"/>
    </location>
</feature>
<dbReference type="PANTHER" id="PTHR22726:SF1">
    <property type="entry name" value="METALLOENDOPEPTIDASE OMA1, MITOCHONDRIAL"/>
    <property type="match status" value="1"/>
</dbReference>
<comment type="similarity">
    <text evidence="6">Belongs to the peptidase M48 family.</text>
</comment>
<keyword evidence="1 6" id="KW-0645">Protease</keyword>
<keyword evidence="7" id="KW-0732">Signal</keyword>
<comment type="cofactor">
    <cofactor evidence="6">
        <name>Zn(2+)</name>
        <dbReference type="ChEBI" id="CHEBI:29105"/>
    </cofactor>
    <text evidence="6">Binds 1 zinc ion per subunit.</text>
</comment>
<feature type="domain" description="Peptidase M48" evidence="8">
    <location>
        <begin position="40"/>
        <end position="221"/>
    </location>
</feature>
<evidence type="ECO:0000313" key="9">
    <source>
        <dbReference type="EMBL" id="QJC27303.1"/>
    </source>
</evidence>
<evidence type="ECO:0000256" key="2">
    <source>
        <dbReference type="ARBA" id="ARBA00022723"/>
    </source>
</evidence>
<dbReference type="CDD" id="cd07324">
    <property type="entry name" value="M48C_Oma1-like"/>
    <property type="match status" value="1"/>
</dbReference>
<dbReference type="GO" id="GO:0046872">
    <property type="term" value="F:metal ion binding"/>
    <property type="evidence" value="ECO:0007669"/>
    <property type="project" value="UniProtKB-KW"/>
</dbReference>
<proteinExistence type="inferred from homology"/>
<sequence>MVFKFGMSFCGLIMGVLFMLGSGPAASAGVFRDSEVENVIKKISLPLFEVANINADEVKVFIVDDNMVNAYVTQDNHIFIHRGLLKFSRDPAVVVGVIAHEIGHIAQHHLIKRAGEHRQESLVQGIGYLLGMAAALVVDPKIAPVIIAGSSTISQRMLLAHSRTQEEAADQLALEYLDAAGYSHEGLLQVLRHFLQYESHVGSIDEYILTHPLSETRIRKVIGYSHKRKVVGFSHEDAAGFARIVDKTEAFLAPLDALKGRPLSPYMQAIVSFRAADAKKALVLLDGLSAAAPADPYLREIRAQILYKLGDINACIADYEAALTMLPDDVLIKLELAQALLIKDPKQAVPYLEHVLSKERDNPYVWNQLALAYGRAGSIGMSYFALAHRYFFEGNRGKSLAYAVLAKKYFDKNSLQSQLMNELTVS</sequence>
<dbReference type="SUPFAM" id="SSF48452">
    <property type="entry name" value="TPR-like"/>
    <property type="match status" value="1"/>
</dbReference>
<dbReference type="EMBL" id="CP046391">
    <property type="protein sequence ID" value="QJC27303.1"/>
    <property type="molecule type" value="Genomic_DNA"/>
</dbReference>
<dbReference type="GO" id="GO:0004222">
    <property type="term" value="F:metalloendopeptidase activity"/>
    <property type="evidence" value="ECO:0007669"/>
    <property type="project" value="InterPro"/>
</dbReference>
<gene>
    <name evidence="9" type="primary">bepA</name>
    <name evidence="9" type="ORF">ANPL_00955</name>
</gene>
<dbReference type="KEGG" id="aplt:ANPL_00955"/>
<evidence type="ECO:0000256" key="3">
    <source>
        <dbReference type="ARBA" id="ARBA00022801"/>
    </source>
</evidence>
<dbReference type="GO" id="GO:0016020">
    <property type="term" value="C:membrane"/>
    <property type="evidence" value="ECO:0007669"/>
    <property type="project" value="TreeGrafter"/>
</dbReference>
<evidence type="ECO:0000256" key="6">
    <source>
        <dbReference type="RuleBase" id="RU003983"/>
    </source>
</evidence>
<dbReference type="GO" id="GO:0051603">
    <property type="term" value="P:proteolysis involved in protein catabolic process"/>
    <property type="evidence" value="ECO:0007669"/>
    <property type="project" value="TreeGrafter"/>
</dbReference>
<keyword evidence="4 6" id="KW-0862">Zinc</keyword>
<dbReference type="InterPro" id="IPR011990">
    <property type="entry name" value="TPR-like_helical_dom_sf"/>
</dbReference>
<dbReference type="Gene3D" id="1.25.40.10">
    <property type="entry name" value="Tetratricopeptide repeat domain"/>
    <property type="match status" value="1"/>
</dbReference>
<name>A0A858PXI1_9RICK</name>
<dbReference type="PANTHER" id="PTHR22726">
    <property type="entry name" value="METALLOENDOPEPTIDASE OMA1"/>
    <property type="match status" value="1"/>
</dbReference>
<reference evidence="9 10" key="1">
    <citation type="journal article" date="2020" name="Pathogens">
        <title>First Whole Genome Sequence of Anaplasma platys, an Obligate Intracellular Rickettsial Pathogen of Dogs.</title>
        <authorList>
            <person name="Llanes A."/>
            <person name="Rajeev S."/>
        </authorList>
    </citation>
    <scope>NUCLEOTIDE SEQUENCE [LARGE SCALE GENOMIC DNA]</scope>
    <source>
        <strain evidence="9 10">S3</strain>
    </source>
</reference>
<dbReference type="InterPro" id="IPR001915">
    <property type="entry name" value="Peptidase_M48"/>
</dbReference>
<dbReference type="InterPro" id="IPR051156">
    <property type="entry name" value="Mito/Outer_Membr_Metalloprot"/>
</dbReference>
<keyword evidence="5 6" id="KW-0482">Metalloprotease</keyword>
<accession>A0A858PXI1</accession>
<feature type="chain" id="PRO_5033000995" evidence="7">
    <location>
        <begin position="28"/>
        <end position="426"/>
    </location>
</feature>
<keyword evidence="2" id="KW-0479">Metal-binding</keyword>
<protein>
    <submittedName>
        <fullName evidence="9">Beta-barrel assembly-enhancing protease</fullName>
    </submittedName>
</protein>
<organism evidence="9 10">
    <name type="scientific">Anaplasma platys</name>
    <dbReference type="NCBI Taxonomy" id="949"/>
    <lineage>
        <taxon>Bacteria</taxon>
        <taxon>Pseudomonadati</taxon>
        <taxon>Pseudomonadota</taxon>
        <taxon>Alphaproteobacteria</taxon>
        <taxon>Rickettsiales</taxon>
        <taxon>Anaplasmataceae</taxon>
        <taxon>Anaplasma</taxon>
    </lineage>
</organism>
<dbReference type="AlphaFoldDB" id="A0A858PXI1"/>
<evidence type="ECO:0000313" key="10">
    <source>
        <dbReference type="Proteomes" id="UP000500930"/>
    </source>
</evidence>
<keyword evidence="3 6" id="KW-0378">Hydrolase</keyword>
<dbReference type="Proteomes" id="UP000500930">
    <property type="component" value="Chromosome"/>
</dbReference>
<dbReference type="Gene3D" id="3.30.2010.10">
    <property type="entry name" value="Metalloproteases ('zincins'), catalytic domain"/>
    <property type="match status" value="1"/>
</dbReference>
<evidence type="ECO:0000256" key="5">
    <source>
        <dbReference type="ARBA" id="ARBA00023049"/>
    </source>
</evidence>
<evidence type="ECO:0000256" key="4">
    <source>
        <dbReference type="ARBA" id="ARBA00022833"/>
    </source>
</evidence>
<evidence type="ECO:0000259" key="8">
    <source>
        <dbReference type="Pfam" id="PF01435"/>
    </source>
</evidence>
<evidence type="ECO:0000256" key="7">
    <source>
        <dbReference type="SAM" id="SignalP"/>
    </source>
</evidence>